<gene>
    <name evidence="1" type="ORF">GBF38_013624</name>
</gene>
<proteinExistence type="predicted"/>
<feature type="non-terminal residue" evidence="1">
    <location>
        <position position="87"/>
    </location>
</feature>
<comment type="caution">
    <text evidence="1">The sequence shown here is derived from an EMBL/GenBank/DDBJ whole genome shotgun (WGS) entry which is preliminary data.</text>
</comment>
<protein>
    <submittedName>
        <fullName evidence="1">Uncharacterized protein</fullName>
    </submittedName>
</protein>
<name>A0ACB7F4D7_NIBAL</name>
<keyword evidence="2" id="KW-1185">Reference proteome</keyword>
<organism evidence="1 2">
    <name type="scientific">Nibea albiflora</name>
    <name type="common">Yellow drum</name>
    <name type="synonym">Corvina albiflora</name>
    <dbReference type="NCBI Taxonomy" id="240163"/>
    <lineage>
        <taxon>Eukaryota</taxon>
        <taxon>Metazoa</taxon>
        <taxon>Chordata</taxon>
        <taxon>Craniata</taxon>
        <taxon>Vertebrata</taxon>
        <taxon>Euteleostomi</taxon>
        <taxon>Actinopterygii</taxon>
        <taxon>Neopterygii</taxon>
        <taxon>Teleostei</taxon>
        <taxon>Neoteleostei</taxon>
        <taxon>Acanthomorphata</taxon>
        <taxon>Eupercaria</taxon>
        <taxon>Sciaenidae</taxon>
        <taxon>Nibea</taxon>
    </lineage>
</organism>
<sequence>MHQLEPRLAVVPETKSNGGSPTRVSRGSSFEDDDDAASASPRSICSPLFLSSHLEQPDGAEIPAETHLQSQEDEQDSDTQVCQSLTQ</sequence>
<evidence type="ECO:0000313" key="1">
    <source>
        <dbReference type="EMBL" id="KAG8007896.1"/>
    </source>
</evidence>
<dbReference type="EMBL" id="CM024790">
    <property type="protein sequence ID" value="KAG8007896.1"/>
    <property type="molecule type" value="Genomic_DNA"/>
</dbReference>
<evidence type="ECO:0000313" key="2">
    <source>
        <dbReference type="Proteomes" id="UP000805704"/>
    </source>
</evidence>
<reference evidence="1" key="1">
    <citation type="submission" date="2020-04" db="EMBL/GenBank/DDBJ databases">
        <title>A chromosome-scale assembly and high-density genetic map of the yellow drum (Nibea albiflora) genome.</title>
        <authorList>
            <person name="Xu D."/>
            <person name="Zhang W."/>
            <person name="Chen R."/>
            <person name="Tan P."/>
            <person name="Wang L."/>
            <person name="Song H."/>
            <person name="Tian L."/>
            <person name="Zhu Q."/>
            <person name="Wang B."/>
        </authorList>
    </citation>
    <scope>NUCLEOTIDE SEQUENCE</scope>
    <source>
        <strain evidence="1">ZJHYS-2018</strain>
    </source>
</reference>
<dbReference type="Proteomes" id="UP000805704">
    <property type="component" value="Chromosome 2"/>
</dbReference>
<accession>A0ACB7F4D7</accession>